<feature type="binding site" evidence="12">
    <location>
        <position position="63"/>
    </location>
    <ligand>
        <name>D-ribulose 5-phosphate</name>
        <dbReference type="ChEBI" id="CHEBI:58121"/>
    </ligand>
</feature>
<proteinExistence type="inferred from homology"/>
<dbReference type="Proteomes" id="UP000219020">
    <property type="component" value="Plasmid pMJ3"/>
</dbReference>
<dbReference type="Pfam" id="PF00926">
    <property type="entry name" value="DHBP_synthase"/>
    <property type="match status" value="1"/>
</dbReference>
<dbReference type="GO" id="GO:0008686">
    <property type="term" value="F:3,4-dihydroxy-2-butanone-4-phosphate synthase activity"/>
    <property type="evidence" value="ECO:0007669"/>
    <property type="project" value="UniProtKB-UniRule"/>
</dbReference>
<keyword evidence="6 12" id="KW-0686">Riboflavin biosynthesis</keyword>
<comment type="similarity">
    <text evidence="11 12 13">Belongs to the DHBP synthase family.</text>
</comment>
<feature type="binding site" evidence="12">
    <location>
        <begin position="171"/>
        <end position="175"/>
    </location>
    <ligand>
        <name>D-ribulose 5-phosphate</name>
        <dbReference type="ChEBI" id="CHEBI:58121"/>
    </ligand>
</feature>
<name>A0A2A5T1S2_9GAMM</name>
<evidence type="ECO:0000256" key="8">
    <source>
        <dbReference type="ARBA" id="ARBA00022842"/>
    </source>
</evidence>
<evidence type="ECO:0000313" key="15">
    <source>
        <dbReference type="Proteomes" id="UP000219020"/>
    </source>
</evidence>
<evidence type="ECO:0000256" key="4">
    <source>
        <dbReference type="ARBA" id="ARBA00012153"/>
    </source>
</evidence>
<dbReference type="FunFam" id="3.90.870.10:FF:000002">
    <property type="entry name" value="3,4-dihydroxy-2-butanone 4-phosphate synthase"/>
    <property type="match status" value="1"/>
</dbReference>
<evidence type="ECO:0000313" key="14">
    <source>
        <dbReference type="EMBL" id="PCS22091.1"/>
    </source>
</evidence>
<evidence type="ECO:0000256" key="13">
    <source>
        <dbReference type="RuleBase" id="RU003843"/>
    </source>
</evidence>
<dbReference type="Gene3D" id="3.90.870.10">
    <property type="entry name" value="DHBP synthase"/>
    <property type="match status" value="1"/>
</dbReference>
<comment type="pathway">
    <text evidence="2 12 13">Cofactor biosynthesis; riboflavin biosynthesis; 2-hydroxy-3-oxobutyl phosphate from D-ribulose 5-phosphate: step 1/1.</text>
</comment>
<keyword evidence="15" id="KW-1185">Reference proteome</keyword>
<dbReference type="UniPathway" id="UPA00275">
    <property type="reaction ID" value="UER00399"/>
</dbReference>
<dbReference type="GO" id="GO:0005829">
    <property type="term" value="C:cytosol"/>
    <property type="evidence" value="ECO:0007669"/>
    <property type="project" value="TreeGrafter"/>
</dbReference>
<comment type="cofactor">
    <cofactor evidence="12 13">
        <name>Mg(2+)</name>
        <dbReference type="ChEBI" id="CHEBI:18420"/>
    </cofactor>
    <cofactor evidence="12 13">
        <name>Mn(2+)</name>
        <dbReference type="ChEBI" id="CHEBI:29035"/>
    </cofactor>
    <text evidence="12 13">Binds 2 divalent metal cations per subunit. Magnesium or manganese.</text>
</comment>
<feature type="binding site" evidence="12">
    <location>
        <begin position="58"/>
        <end position="59"/>
    </location>
    <ligand>
        <name>D-ribulose 5-phosphate</name>
        <dbReference type="ChEBI" id="CHEBI:58121"/>
    </ligand>
</feature>
<dbReference type="NCBIfam" id="TIGR00506">
    <property type="entry name" value="ribB"/>
    <property type="match status" value="1"/>
</dbReference>
<evidence type="ECO:0000256" key="5">
    <source>
        <dbReference type="ARBA" id="ARBA00018836"/>
    </source>
</evidence>
<accession>A0A2A5T1S2</accession>
<feature type="binding site" evidence="12">
    <location>
        <position position="59"/>
    </location>
    <ligand>
        <name>Mg(2+)</name>
        <dbReference type="ChEBI" id="CHEBI:18420"/>
        <label>2</label>
    </ligand>
</feature>
<feature type="binding site" evidence="12">
    <location>
        <position position="59"/>
    </location>
    <ligand>
        <name>Mg(2+)</name>
        <dbReference type="ChEBI" id="CHEBI:18420"/>
        <label>1</label>
    </ligand>
</feature>
<dbReference type="PANTHER" id="PTHR21327:SF38">
    <property type="entry name" value="3,4-DIHYDROXY-2-BUTANONE 4-PHOSPHATE SYNTHASE"/>
    <property type="match status" value="1"/>
</dbReference>
<evidence type="ECO:0000256" key="3">
    <source>
        <dbReference type="ARBA" id="ARBA00011738"/>
    </source>
</evidence>
<keyword evidence="10 12" id="KW-0456">Lyase</keyword>
<dbReference type="GO" id="GO:0000287">
    <property type="term" value="F:magnesium ion binding"/>
    <property type="evidence" value="ECO:0007669"/>
    <property type="project" value="UniProtKB-UniRule"/>
</dbReference>
<evidence type="ECO:0000256" key="10">
    <source>
        <dbReference type="ARBA" id="ARBA00023239"/>
    </source>
</evidence>
<keyword evidence="9 12" id="KW-0464">Manganese</keyword>
<keyword evidence="7 12" id="KW-0479">Metal-binding</keyword>
<evidence type="ECO:0000256" key="11">
    <source>
        <dbReference type="ARBA" id="ARBA00060730"/>
    </source>
</evidence>
<evidence type="ECO:0000256" key="6">
    <source>
        <dbReference type="ARBA" id="ARBA00022619"/>
    </source>
</evidence>
<reference evidence="15" key="1">
    <citation type="submission" date="2017-04" db="EMBL/GenBank/DDBJ databases">
        <title>Genome evolution of the luminous symbionts of deep sea anglerfish.</title>
        <authorList>
            <person name="Hendry T.A."/>
        </authorList>
    </citation>
    <scope>NUCLEOTIDE SEQUENCE [LARGE SCALE GENOMIC DNA]</scope>
    <source>
        <plasmid evidence="15">pmj3</plasmid>
    </source>
</reference>
<organism evidence="14 15">
    <name type="scientific">Candidatus Enterovibrio escicola</name>
    <dbReference type="NCBI Taxonomy" id="1927127"/>
    <lineage>
        <taxon>Bacteria</taxon>
        <taxon>Pseudomonadati</taxon>
        <taxon>Pseudomonadota</taxon>
        <taxon>Gammaproteobacteria</taxon>
        <taxon>Vibrionales</taxon>
        <taxon>Vibrionaceae</taxon>
        <taxon>Enterovibrio</taxon>
    </lineage>
</organism>
<comment type="function">
    <text evidence="1 12 13">Catalyzes the conversion of D-ribulose 5-phosphate to formate and 3,4-dihydroxy-2-butanone 4-phosphate.</text>
</comment>
<comment type="caution">
    <text evidence="14">The sequence shown here is derived from an EMBL/GenBank/DDBJ whole genome shotgun (WGS) entry which is preliminary data.</text>
</comment>
<protein>
    <recommendedName>
        <fullName evidence="5 12">3,4-dihydroxy-2-butanone 4-phosphate synthase</fullName>
        <shortName evidence="12 13">DHBP synthase</shortName>
        <ecNumber evidence="4 12">4.1.99.12</ecNumber>
    </recommendedName>
</protein>
<gene>
    <name evidence="12" type="primary">ribB</name>
    <name evidence="14" type="ORF">BTN49_2284</name>
</gene>
<dbReference type="PANTHER" id="PTHR21327">
    <property type="entry name" value="GTP CYCLOHYDROLASE II-RELATED"/>
    <property type="match status" value="1"/>
</dbReference>
<feature type="site" description="Essential for catalytic activity" evidence="12">
    <location>
        <position position="195"/>
    </location>
</feature>
<dbReference type="HAMAP" id="MF_00180">
    <property type="entry name" value="RibB"/>
    <property type="match status" value="1"/>
</dbReference>
<feature type="site" description="Essential for catalytic activity" evidence="12">
    <location>
        <position position="157"/>
    </location>
</feature>
<feature type="binding site" evidence="12">
    <location>
        <position position="174"/>
    </location>
    <ligand>
        <name>Mg(2+)</name>
        <dbReference type="ChEBI" id="CHEBI:18420"/>
        <label>2</label>
    </ligand>
</feature>
<sequence>MHRVLTLSTSPDSGNIIGETMNQTSLLAEYGSSIIRVEKALSALQNGLGIMLLDDESRENEGDLIFSAEHITSSQMALMIRECSGIVCLCLTEERANQLEIQPMVKNNNSANQTAFTVSIEAKKGVSTGVSAQDRVTTVKTAIAPYAKPSDLARPGHVFPLRAKAEGVFGRRGHTEGTVDLMTLAGLEPVGLLCELTNPDGTMAKTLEIITFAKLHNMPVLTVDDIVLYRSQVNQEGRKQSIQL</sequence>
<dbReference type="EC" id="4.1.99.12" evidence="4 12"/>
<dbReference type="GO" id="GO:0030145">
    <property type="term" value="F:manganese ion binding"/>
    <property type="evidence" value="ECO:0007669"/>
    <property type="project" value="UniProtKB-UniRule"/>
</dbReference>
<geneLocation type="plasmid" evidence="15">
    <name>pmj3</name>
</geneLocation>
<dbReference type="InterPro" id="IPR017945">
    <property type="entry name" value="DHBP_synth_RibB-like_a/b_dom"/>
</dbReference>
<evidence type="ECO:0000256" key="9">
    <source>
        <dbReference type="ARBA" id="ARBA00023211"/>
    </source>
</evidence>
<comment type="subunit">
    <text evidence="3 12 13">Homodimer.</text>
</comment>
<evidence type="ECO:0000256" key="1">
    <source>
        <dbReference type="ARBA" id="ARBA00002284"/>
    </source>
</evidence>
<dbReference type="GO" id="GO:0009231">
    <property type="term" value="P:riboflavin biosynthetic process"/>
    <property type="evidence" value="ECO:0007669"/>
    <property type="project" value="UniProtKB-UniRule"/>
</dbReference>
<dbReference type="SUPFAM" id="SSF55821">
    <property type="entry name" value="YrdC/RibB"/>
    <property type="match status" value="1"/>
</dbReference>
<dbReference type="InterPro" id="IPR000422">
    <property type="entry name" value="DHBP_synthase_RibB"/>
</dbReference>
<keyword evidence="14" id="KW-0614">Plasmid</keyword>
<evidence type="ECO:0000256" key="7">
    <source>
        <dbReference type="ARBA" id="ARBA00022723"/>
    </source>
</evidence>
<comment type="catalytic activity">
    <reaction evidence="12 13">
        <text>D-ribulose 5-phosphate = (2S)-2-hydroxy-3-oxobutyl phosphate + formate + H(+)</text>
        <dbReference type="Rhea" id="RHEA:18457"/>
        <dbReference type="ChEBI" id="CHEBI:15378"/>
        <dbReference type="ChEBI" id="CHEBI:15740"/>
        <dbReference type="ChEBI" id="CHEBI:58121"/>
        <dbReference type="ChEBI" id="CHEBI:58830"/>
        <dbReference type="EC" id="4.1.99.12"/>
    </reaction>
</comment>
<keyword evidence="8 12" id="KW-0460">Magnesium</keyword>
<evidence type="ECO:0000256" key="2">
    <source>
        <dbReference type="ARBA" id="ARBA00004904"/>
    </source>
</evidence>
<dbReference type="EMBL" id="NBYY01000026">
    <property type="protein sequence ID" value="PCS22091.1"/>
    <property type="molecule type" value="Genomic_DNA"/>
</dbReference>
<evidence type="ECO:0000256" key="12">
    <source>
        <dbReference type="HAMAP-Rule" id="MF_00180"/>
    </source>
</evidence>
<dbReference type="AlphaFoldDB" id="A0A2A5T1S2"/>